<sequence>MIVRISSSPSHKTEELMSIRRNVEAFCGILKTSKDVSQFEIEPAGRECNDPHGSYYHWATIMNLASPDPEICKGEWRHTIFPCKRDIFDLELVLQPFNILRNIKKANILPPWGRRQASQLPET</sequence>
<evidence type="ECO:0000313" key="1">
    <source>
        <dbReference type="EMBL" id="KAL2053996.1"/>
    </source>
</evidence>
<proteinExistence type="predicted"/>
<comment type="caution">
    <text evidence="1">The sequence shown here is derived from an EMBL/GenBank/DDBJ whole genome shotgun (WGS) entry which is preliminary data.</text>
</comment>
<protein>
    <submittedName>
        <fullName evidence="1">Uncharacterized protein</fullName>
    </submittedName>
</protein>
<evidence type="ECO:0000313" key="2">
    <source>
        <dbReference type="Proteomes" id="UP001590951"/>
    </source>
</evidence>
<gene>
    <name evidence="1" type="ORF">ABVK25_005535</name>
</gene>
<name>A0ABR4B807_9LECA</name>
<keyword evidence="2" id="KW-1185">Reference proteome</keyword>
<dbReference type="EMBL" id="JBHFEH010000017">
    <property type="protein sequence ID" value="KAL2053996.1"/>
    <property type="molecule type" value="Genomic_DNA"/>
</dbReference>
<dbReference type="Proteomes" id="UP001590951">
    <property type="component" value="Unassembled WGS sequence"/>
</dbReference>
<organism evidence="1 2">
    <name type="scientific">Lepraria finkii</name>
    <dbReference type="NCBI Taxonomy" id="1340010"/>
    <lineage>
        <taxon>Eukaryota</taxon>
        <taxon>Fungi</taxon>
        <taxon>Dikarya</taxon>
        <taxon>Ascomycota</taxon>
        <taxon>Pezizomycotina</taxon>
        <taxon>Lecanoromycetes</taxon>
        <taxon>OSLEUM clade</taxon>
        <taxon>Lecanoromycetidae</taxon>
        <taxon>Lecanorales</taxon>
        <taxon>Lecanorineae</taxon>
        <taxon>Stereocaulaceae</taxon>
        <taxon>Lepraria</taxon>
    </lineage>
</organism>
<reference evidence="1 2" key="1">
    <citation type="submission" date="2024-09" db="EMBL/GenBank/DDBJ databases">
        <title>Rethinking Asexuality: The Enigmatic Case of Functional Sexual Genes in Lepraria (Stereocaulaceae).</title>
        <authorList>
            <person name="Doellman M."/>
            <person name="Sun Y."/>
            <person name="Barcenas-Pena A."/>
            <person name="Lumbsch H.T."/>
            <person name="Grewe F."/>
        </authorList>
    </citation>
    <scope>NUCLEOTIDE SEQUENCE [LARGE SCALE GENOMIC DNA]</scope>
    <source>
        <strain evidence="1 2">Grewe 0041</strain>
    </source>
</reference>
<accession>A0ABR4B807</accession>